<dbReference type="PANTHER" id="PTHR42686">
    <property type="entry name" value="GH17980P-RELATED"/>
    <property type="match status" value="1"/>
</dbReference>
<keyword evidence="3" id="KW-1185">Reference proteome</keyword>
<evidence type="ECO:0000259" key="1">
    <source>
        <dbReference type="Pfam" id="PF00248"/>
    </source>
</evidence>
<dbReference type="RefSeq" id="WP_119482805.1">
    <property type="nucleotide sequence ID" value="NZ_QXTG01000002.1"/>
</dbReference>
<evidence type="ECO:0000313" key="2">
    <source>
        <dbReference type="EMBL" id="RIX28495.1"/>
    </source>
</evidence>
<feature type="domain" description="NADP-dependent oxidoreductase" evidence="1">
    <location>
        <begin position="15"/>
        <end position="316"/>
    </location>
</feature>
<comment type="caution">
    <text evidence="2">The sequence shown here is derived from an EMBL/GenBank/DDBJ whole genome shotgun (WGS) entry which is preliminary data.</text>
</comment>
<name>A0A3A1U0P5_9MICO</name>
<dbReference type="InterPro" id="IPR020471">
    <property type="entry name" value="AKR"/>
</dbReference>
<accession>A0A3A1U0P5</accession>
<reference evidence="3" key="1">
    <citation type="submission" date="2018-09" db="EMBL/GenBank/DDBJ databases">
        <authorList>
            <person name="Kim I."/>
        </authorList>
    </citation>
    <scope>NUCLEOTIDE SEQUENCE [LARGE SCALE GENOMIC DNA]</scope>
    <source>
        <strain evidence="3">DD4a</strain>
    </source>
</reference>
<dbReference type="CDD" id="cd19152">
    <property type="entry name" value="AKR_AKR15A"/>
    <property type="match status" value="1"/>
</dbReference>
<dbReference type="Gene3D" id="3.20.20.100">
    <property type="entry name" value="NADP-dependent oxidoreductase domain"/>
    <property type="match status" value="1"/>
</dbReference>
<dbReference type="GO" id="GO:0016491">
    <property type="term" value="F:oxidoreductase activity"/>
    <property type="evidence" value="ECO:0007669"/>
    <property type="project" value="InterPro"/>
</dbReference>
<dbReference type="Proteomes" id="UP000265742">
    <property type="component" value="Unassembled WGS sequence"/>
</dbReference>
<organism evidence="2 3">
    <name type="scientific">Amnibacterium setariae</name>
    <dbReference type="NCBI Taxonomy" id="2306585"/>
    <lineage>
        <taxon>Bacteria</taxon>
        <taxon>Bacillati</taxon>
        <taxon>Actinomycetota</taxon>
        <taxon>Actinomycetes</taxon>
        <taxon>Micrococcales</taxon>
        <taxon>Microbacteriaceae</taxon>
        <taxon>Amnibacterium</taxon>
    </lineage>
</organism>
<dbReference type="InterPro" id="IPR036812">
    <property type="entry name" value="NAD(P)_OxRdtase_dom_sf"/>
</dbReference>
<protein>
    <submittedName>
        <fullName evidence="2">Aldo/keto reductase</fullName>
    </submittedName>
</protein>
<dbReference type="PANTHER" id="PTHR42686:SF1">
    <property type="entry name" value="GH17980P-RELATED"/>
    <property type="match status" value="1"/>
</dbReference>
<dbReference type="EMBL" id="QXTG01000002">
    <property type="protein sequence ID" value="RIX28495.1"/>
    <property type="molecule type" value="Genomic_DNA"/>
</dbReference>
<dbReference type="AlphaFoldDB" id="A0A3A1U0P5"/>
<dbReference type="GO" id="GO:0005829">
    <property type="term" value="C:cytosol"/>
    <property type="evidence" value="ECO:0007669"/>
    <property type="project" value="TreeGrafter"/>
</dbReference>
<dbReference type="SUPFAM" id="SSF51430">
    <property type="entry name" value="NAD(P)-linked oxidoreductase"/>
    <property type="match status" value="1"/>
</dbReference>
<dbReference type="InterPro" id="IPR023210">
    <property type="entry name" value="NADP_OxRdtase_dom"/>
</dbReference>
<gene>
    <name evidence="2" type="ORF">D1781_13810</name>
</gene>
<sequence length="329" mass="34862">MTQDTTRPSPGLPTLGLGTAPFGNLYTATTDEEAAATVDAAWAAGVRYFDTAPHYGVGLAERRLGAALAGRPRDEYVLSTKVGRLLVPDPGGAGRQDDQGFAVEATTVRRWDFSRDGVLRSLEQSLERLGVDRVDVVYLHDPDAHWAEASTTGVAALVELRDQGVVRAIGAGMNRSAMLTRFVRETDVDLVLCAGRYTLLEQGAEDDLLPAALERGVGVVVGGVYNSGLLSTRRPPADAQYDYAAAPPEVVARANRIADVCEAHGVTLPEVATVFPQRHPAVVSTLLGLRDPGQVAEGVARAATVVPDAVWTDLEAAGLLRRTATTPES</sequence>
<dbReference type="OrthoDB" id="9768851at2"/>
<evidence type="ECO:0000313" key="3">
    <source>
        <dbReference type="Proteomes" id="UP000265742"/>
    </source>
</evidence>
<dbReference type="Pfam" id="PF00248">
    <property type="entry name" value="Aldo_ket_red"/>
    <property type="match status" value="1"/>
</dbReference>
<proteinExistence type="predicted"/>